<evidence type="ECO:0000313" key="1">
    <source>
        <dbReference type="EMBL" id="KAI7734268.1"/>
    </source>
</evidence>
<sequence>GGAHGTGGGGGGGHGFLTGGGGGHGFTIGGGFIIGGEGCTIGGLTVGGVVVGGFGTYGGDDLGGGFTVIGGKCGGKCGGLVCGDGGSHVGQAFDMIRVFRFKTKTAKIPH</sequence>
<proteinExistence type="predicted"/>
<gene>
    <name evidence="1" type="ORF">M8C21_016567</name>
</gene>
<dbReference type="EMBL" id="JAMZMK010009772">
    <property type="protein sequence ID" value="KAI7734268.1"/>
    <property type="molecule type" value="Genomic_DNA"/>
</dbReference>
<accession>A0AAD5C2N4</accession>
<evidence type="ECO:0000313" key="2">
    <source>
        <dbReference type="Proteomes" id="UP001206925"/>
    </source>
</evidence>
<dbReference type="Proteomes" id="UP001206925">
    <property type="component" value="Unassembled WGS sequence"/>
</dbReference>
<reference evidence="1" key="1">
    <citation type="submission" date="2022-06" db="EMBL/GenBank/DDBJ databases">
        <title>Uncovering the hologenomic basis of an extraordinary plant invasion.</title>
        <authorList>
            <person name="Bieker V.C."/>
            <person name="Martin M.D."/>
            <person name="Gilbert T."/>
            <person name="Hodgins K."/>
            <person name="Battlay P."/>
            <person name="Petersen B."/>
            <person name="Wilson J."/>
        </authorList>
    </citation>
    <scope>NUCLEOTIDE SEQUENCE</scope>
    <source>
        <strain evidence="1">AA19_3_7</strain>
        <tissue evidence="1">Leaf</tissue>
    </source>
</reference>
<dbReference type="AlphaFoldDB" id="A0AAD5C2N4"/>
<comment type="caution">
    <text evidence="1">The sequence shown here is derived from an EMBL/GenBank/DDBJ whole genome shotgun (WGS) entry which is preliminary data.</text>
</comment>
<protein>
    <submittedName>
        <fullName evidence="1">Uncharacterized protein</fullName>
    </submittedName>
</protein>
<name>A0AAD5C2N4_AMBAR</name>
<organism evidence="1 2">
    <name type="scientific">Ambrosia artemisiifolia</name>
    <name type="common">Common ragweed</name>
    <dbReference type="NCBI Taxonomy" id="4212"/>
    <lineage>
        <taxon>Eukaryota</taxon>
        <taxon>Viridiplantae</taxon>
        <taxon>Streptophyta</taxon>
        <taxon>Embryophyta</taxon>
        <taxon>Tracheophyta</taxon>
        <taxon>Spermatophyta</taxon>
        <taxon>Magnoliopsida</taxon>
        <taxon>eudicotyledons</taxon>
        <taxon>Gunneridae</taxon>
        <taxon>Pentapetalae</taxon>
        <taxon>asterids</taxon>
        <taxon>campanulids</taxon>
        <taxon>Asterales</taxon>
        <taxon>Asteraceae</taxon>
        <taxon>Asteroideae</taxon>
        <taxon>Heliantheae alliance</taxon>
        <taxon>Heliantheae</taxon>
        <taxon>Ambrosia</taxon>
    </lineage>
</organism>
<feature type="non-terminal residue" evidence="1">
    <location>
        <position position="1"/>
    </location>
</feature>
<keyword evidence="2" id="KW-1185">Reference proteome</keyword>